<reference evidence="3" key="2">
    <citation type="submission" date="2020-04" db="EMBL/GenBank/DDBJ databases">
        <authorList>
            <consortium name="NCBI Genome Project"/>
        </authorList>
    </citation>
    <scope>NUCLEOTIDE SEQUENCE</scope>
    <source>
        <strain evidence="3">CBS 304.34</strain>
    </source>
</reference>
<sequence>MDVGANIAETFCCGAGDCKSFALGNTALTRRDLDSVDAAEEPKTKRAAKSSVLSEREAFSPAARAAAAVHARDEKKCSTTVKDGPYPVAGYQILVANTQTGTTGACSFLVNHGVSVSTSLTSTKDQTITNSVGTSVAATSGSELFGFEITVTGSYDFAIAIGESTSTGVENGTTVSVTNNLGQALGTMAFVTFTPTCNCYTADVDCGEWCCGGS</sequence>
<evidence type="ECO:0000313" key="2">
    <source>
        <dbReference type="Proteomes" id="UP000504636"/>
    </source>
</evidence>
<dbReference type="OrthoDB" id="4479320at2759"/>
<proteinExistence type="predicted"/>
<evidence type="ECO:0000313" key="1">
    <source>
        <dbReference type="EMBL" id="KAF2814336.1"/>
    </source>
</evidence>
<dbReference type="RefSeq" id="XP_033581300.1">
    <property type="nucleotide sequence ID" value="XM_033725118.1"/>
</dbReference>
<reference evidence="3" key="3">
    <citation type="submission" date="2025-04" db="UniProtKB">
        <authorList>
            <consortium name="RefSeq"/>
        </authorList>
    </citation>
    <scope>IDENTIFICATION</scope>
    <source>
        <strain evidence="3">CBS 304.34</strain>
    </source>
</reference>
<dbReference type="AlphaFoldDB" id="A0A6A6YZI2"/>
<evidence type="ECO:0000313" key="3">
    <source>
        <dbReference type="RefSeq" id="XP_033581300.1"/>
    </source>
</evidence>
<gene>
    <name evidence="1 3" type="ORF">BDZ99DRAFT_516941</name>
</gene>
<name>A0A6A6YZI2_9PEZI</name>
<reference evidence="1 3" key="1">
    <citation type="journal article" date="2020" name="Stud. Mycol.">
        <title>101 Dothideomycetes genomes: a test case for predicting lifestyles and emergence of pathogens.</title>
        <authorList>
            <person name="Haridas S."/>
            <person name="Albert R."/>
            <person name="Binder M."/>
            <person name="Bloem J."/>
            <person name="Labutti K."/>
            <person name="Salamov A."/>
            <person name="Andreopoulos B."/>
            <person name="Baker S."/>
            <person name="Barry K."/>
            <person name="Bills G."/>
            <person name="Bluhm B."/>
            <person name="Cannon C."/>
            <person name="Castanera R."/>
            <person name="Culley D."/>
            <person name="Daum C."/>
            <person name="Ezra D."/>
            <person name="Gonzalez J."/>
            <person name="Henrissat B."/>
            <person name="Kuo A."/>
            <person name="Liang C."/>
            <person name="Lipzen A."/>
            <person name="Lutzoni F."/>
            <person name="Magnuson J."/>
            <person name="Mondo S."/>
            <person name="Nolan M."/>
            <person name="Ohm R."/>
            <person name="Pangilinan J."/>
            <person name="Park H.-J."/>
            <person name="Ramirez L."/>
            <person name="Alfaro M."/>
            <person name="Sun H."/>
            <person name="Tritt A."/>
            <person name="Yoshinaga Y."/>
            <person name="Zwiers L.-H."/>
            <person name="Turgeon B."/>
            <person name="Goodwin S."/>
            <person name="Spatafora J."/>
            <person name="Crous P."/>
            <person name="Grigoriev I."/>
        </authorList>
    </citation>
    <scope>NUCLEOTIDE SEQUENCE</scope>
    <source>
        <strain evidence="1 3">CBS 304.34</strain>
    </source>
</reference>
<keyword evidence="2" id="KW-1185">Reference proteome</keyword>
<organism evidence="1">
    <name type="scientific">Mytilinidion resinicola</name>
    <dbReference type="NCBI Taxonomy" id="574789"/>
    <lineage>
        <taxon>Eukaryota</taxon>
        <taxon>Fungi</taxon>
        <taxon>Dikarya</taxon>
        <taxon>Ascomycota</taxon>
        <taxon>Pezizomycotina</taxon>
        <taxon>Dothideomycetes</taxon>
        <taxon>Pleosporomycetidae</taxon>
        <taxon>Mytilinidiales</taxon>
        <taxon>Mytilinidiaceae</taxon>
        <taxon>Mytilinidion</taxon>
    </lineage>
</organism>
<dbReference type="GeneID" id="54466011"/>
<dbReference type="EMBL" id="MU003695">
    <property type="protein sequence ID" value="KAF2814336.1"/>
    <property type="molecule type" value="Genomic_DNA"/>
</dbReference>
<protein>
    <submittedName>
        <fullName evidence="1 3">Uncharacterized protein</fullName>
    </submittedName>
</protein>
<accession>A0A6A6YZI2</accession>
<dbReference type="Proteomes" id="UP000504636">
    <property type="component" value="Unplaced"/>
</dbReference>